<keyword evidence="4" id="KW-0732">Signal</keyword>
<dbReference type="eggNOG" id="COG0406">
    <property type="taxonomic scope" value="Bacteria"/>
</dbReference>
<evidence type="ECO:0000256" key="1">
    <source>
        <dbReference type="ARBA" id="ARBA00022801"/>
    </source>
</evidence>
<organism evidence="5 6">
    <name type="scientific">Lentilactobacillus curieae</name>
    <dbReference type="NCBI Taxonomy" id="1138822"/>
    <lineage>
        <taxon>Bacteria</taxon>
        <taxon>Bacillati</taxon>
        <taxon>Bacillota</taxon>
        <taxon>Bacilli</taxon>
        <taxon>Lactobacillales</taxon>
        <taxon>Lactobacillaceae</taxon>
        <taxon>Lentilactobacillus</taxon>
    </lineage>
</organism>
<dbReference type="PROSITE" id="PS00175">
    <property type="entry name" value="PG_MUTASE"/>
    <property type="match status" value="1"/>
</dbReference>
<dbReference type="GO" id="GO:0004331">
    <property type="term" value="F:fructose-2,6-bisphosphate 2-phosphatase activity"/>
    <property type="evidence" value="ECO:0007669"/>
    <property type="project" value="TreeGrafter"/>
</dbReference>
<dbReference type="SUPFAM" id="SSF53254">
    <property type="entry name" value="Phosphoglycerate mutase-like"/>
    <property type="match status" value="1"/>
</dbReference>
<dbReference type="PANTHER" id="PTHR46517">
    <property type="entry name" value="FRUCTOSE-2,6-BISPHOSPHATASE TIGAR"/>
    <property type="match status" value="1"/>
</dbReference>
<protein>
    <submittedName>
        <fullName evidence="5">Histidine phosphatase family protein</fullName>
    </submittedName>
</protein>
<reference evidence="5 6" key="1">
    <citation type="journal article" date="2015" name="Genome Announc.">
        <title>Genome Sequence of Lactobacillus curieae CCTCC M 2011381T, a Novel Producer of Gamma-aminobutyric Acid.</title>
        <authorList>
            <person name="Wang Y."/>
            <person name="Wang Y."/>
            <person name="Lang C."/>
            <person name="Wei D."/>
            <person name="Xu P."/>
            <person name="Xie J."/>
        </authorList>
    </citation>
    <scope>NUCLEOTIDE SEQUENCE [LARGE SCALE GENOMIC DNA]</scope>
    <source>
        <strain evidence="5 6">CCTCC M 2011381</strain>
    </source>
</reference>
<dbReference type="CDD" id="cd07067">
    <property type="entry name" value="HP_PGM_like"/>
    <property type="match status" value="1"/>
</dbReference>
<proteinExistence type="predicted"/>
<sequence>MKLSVKLLTIASAAGMAGAIAFSTPINDTNASAAKKTTKKVVKKTTKKSSKKATKAKSVTIYLTRHGETTGNVMGRVQGWSDFPLTTNGIKVADQLGYGLKGTKFKAAYAGNLTRQEVTAEHALKYSGNSKVKVNISKFLREGGYGSFEGDSIAADNNEIAGVYGYKDGTEFQQATGKDYWNMLQDAYYKLDQLNSHNTKLASADRAENSGMVQQRMTKELNKIAKTTQKNGGGNVLVVSSGMSINEYLSTMAPNYTGASIPNAAVTKLVYKNGKLSVNGPIASLSYVDKGAQMMK</sequence>
<dbReference type="KEGG" id="lcu:PL11_001235"/>
<accession>A0A1S6QGA2</accession>
<feature type="active site" description="Proton donor/acceptor" evidence="2">
    <location>
        <position position="142"/>
    </location>
</feature>
<dbReference type="InterPro" id="IPR029033">
    <property type="entry name" value="His_PPase_superfam"/>
</dbReference>
<dbReference type="Proteomes" id="UP000030361">
    <property type="component" value="Chromosome"/>
</dbReference>
<evidence type="ECO:0000256" key="2">
    <source>
        <dbReference type="PIRSR" id="PIRSR613078-1"/>
    </source>
</evidence>
<feature type="binding site" evidence="3">
    <location>
        <begin position="142"/>
        <end position="145"/>
    </location>
    <ligand>
        <name>substrate</name>
    </ligand>
</feature>
<dbReference type="RefSeq" id="WP_035165746.1">
    <property type="nucleotide sequence ID" value="NZ_CP018906.1"/>
</dbReference>
<feature type="binding site" evidence="3">
    <location>
        <position position="115"/>
    </location>
    <ligand>
        <name>substrate</name>
    </ligand>
</feature>
<evidence type="ECO:0000313" key="5">
    <source>
        <dbReference type="EMBL" id="AQW20630.1"/>
    </source>
</evidence>
<dbReference type="AlphaFoldDB" id="A0A1S6QGA2"/>
<feature type="signal peptide" evidence="4">
    <location>
        <begin position="1"/>
        <end position="21"/>
    </location>
</feature>
<feature type="chain" id="PRO_5039554015" evidence="4">
    <location>
        <begin position="22"/>
        <end position="296"/>
    </location>
</feature>
<dbReference type="InterPro" id="IPR001345">
    <property type="entry name" value="PG/BPGM_mutase_AS"/>
</dbReference>
<dbReference type="GO" id="GO:0045820">
    <property type="term" value="P:negative regulation of glycolytic process"/>
    <property type="evidence" value="ECO:0007669"/>
    <property type="project" value="TreeGrafter"/>
</dbReference>
<dbReference type="GO" id="GO:0005829">
    <property type="term" value="C:cytosol"/>
    <property type="evidence" value="ECO:0007669"/>
    <property type="project" value="TreeGrafter"/>
</dbReference>
<dbReference type="SMART" id="SM00855">
    <property type="entry name" value="PGAM"/>
    <property type="match status" value="1"/>
</dbReference>
<dbReference type="PANTHER" id="PTHR46517:SF1">
    <property type="entry name" value="FRUCTOSE-2,6-BISPHOSPHATASE TIGAR"/>
    <property type="match status" value="1"/>
</dbReference>
<evidence type="ECO:0000313" key="6">
    <source>
        <dbReference type="Proteomes" id="UP000030361"/>
    </source>
</evidence>
<gene>
    <name evidence="5" type="ORF">PL11_001235</name>
</gene>
<name>A0A1S6QGA2_9LACO</name>
<dbReference type="Pfam" id="PF00300">
    <property type="entry name" value="His_Phos_1"/>
    <property type="match status" value="2"/>
</dbReference>
<dbReference type="InterPro" id="IPR013078">
    <property type="entry name" value="His_Pase_superF_clade-1"/>
</dbReference>
<keyword evidence="1" id="KW-0378">Hydrolase</keyword>
<evidence type="ECO:0000256" key="3">
    <source>
        <dbReference type="PIRSR" id="PIRSR613078-2"/>
    </source>
</evidence>
<feature type="binding site" evidence="3">
    <location>
        <begin position="65"/>
        <end position="72"/>
    </location>
    <ligand>
        <name>substrate</name>
    </ligand>
</feature>
<dbReference type="GO" id="GO:0043456">
    <property type="term" value="P:regulation of pentose-phosphate shunt"/>
    <property type="evidence" value="ECO:0007669"/>
    <property type="project" value="TreeGrafter"/>
</dbReference>
<evidence type="ECO:0000256" key="4">
    <source>
        <dbReference type="SAM" id="SignalP"/>
    </source>
</evidence>
<feature type="active site" description="Tele-phosphohistidine intermediate" evidence="2">
    <location>
        <position position="66"/>
    </location>
</feature>
<keyword evidence="6" id="KW-1185">Reference proteome</keyword>
<dbReference type="Gene3D" id="3.40.50.1240">
    <property type="entry name" value="Phosphoglycerate mutase-like"/>
    <property type="match status" value="1"/>
</dbReference>
<dbReference type="InterPro" id="IPR051695">
    <property type="entry name" value="Phosphoglycerate_Mutase"/>
</dbReference>
<dbReference type="EMBL" id="CP018906">
    <property type="protein sequence ID" value="AQW20630.1"/>
    <property type="molecule type" value="Genomic_DNA"/>
</dbReference>